<dbReference type="Gene3D" id="3.40.50.150">
    <property type="entry name" value="Vaccinia Virus protein VP39"/>
    <property type="match status" value="1"/>
</dbReference>
<keyword evidence="3" id="KW-1185">Reference proteome</keyword>
<name>A0A1I1CFN7_9PSEU</name>
<dbReference type="PANTHER" id="PTHR43591:SF24">
    <property type="entry name" value="2-METHOXY-6-POLYPRENYL-1,4-BENZOQUINOL METHYLASE, MITOCHONDRIAL"/>
    <property type="match status" value="1"/>
</dbReference>
<dbReference type="GO" id="GO:0032259">
    <property type="term" value="P:methylation"/>
    <property type="evidence" value="ECO:0007669"/>
    <property type="project" value="UniProtKB-KW"/>
</dbReference>
<feature type="domain" description="Methyltransferase type 12" evidence="1">
    <location>
        <begin position="50"/>
        <end position="167"/>
    </location>
</feature>
<accession>A0A1I1CFN7</accession>
<keyword evidence="2" id="KW-0808">Transferase</keyword>
<keyword evidence="2" id="KW-0489">Methyltransferase</keyword>
<dbReference type="EMBL" id="FOKG01000028">
    <property type="protein sequence ID" value="SFB61491.1"/>
    <property type="molecule type" value="Genomic_DNA"/>
</dbReference>
<reference evidence="3" key="1">
    <citation type="submission" date="2016-10" db="EMBL/GenBank/DDBJ databases">
        <authorList>
            <person name="Varghese N."/>
            <person name="Submissions S."/>
        </authorList>
    </citation>
    <scope>NUCLEOTIDE SEQUENCE [LARGE SCALE GENOMIC DNA]</scope>
    <source>
        <strain evidence="3">CGMCC 4.3568</strain>
    </source>
</reference>
<dbReference type="InterPro" id="IPR013217">
    <property type="entry name" value="Methyltransf_12"/>
</dbReference>
<evidence type="ECO:0000259" key="1">
    <source>
        <dbReference type="Pfam" id="PF08242"/>
    </source>
</evidence>
<dbReference type="PANTHER" id="PTHR43591">
    <property type="entry name" value="METHYLTRANSFERASE"/>
    <property type="match status" value="1"/>
</dbReference>
<dbReference type="GO" id="GO:0008168">
    <property type="term" value="F:methyltransferase activity"/>
    <property type="evidence" value="ECO:0007669"/>
    <property type="project" value="UniProtKB-KW"/>
</dbReference>
<dbReference type="STRING" id="490629.SAMN05216266_12817"/>
<dbReference type="Pfam" id="PF08242">
    <property type="entry name" value="Methyltransf_12"/>
    <property type="match status" value="1"/>
</dbReference>
<gene>
    <name evidence="2" type="ORF">SAMN05216266_12817</name>
</gene>
<dbReference type="SUPFAM" id="SSF53335">
    <property type="entry name" value="S-adenosyl-L-methionine-dependent methyltransferases"/>
    <property type="match status" value="1"/>
</dbReference>
<dbReference type="CDD" id="cd02440">
    <property type="entry name" value="AdoMet_MTases"/>
    <property type="match status" value="1"/>
</dbReference>
<proteinExistence type="predicted"/>
<evidence type="ECO:0000313" key="3">
    <source>
        <dbReference type="Proteomes" id="UP000243799"/>
    </source>
</evidence>
<protein>
    <submittedName>
        <fullName evidence="2">Methyltransferase domain-containing protein</fullName>
    </submittedName>
</protein>
<dbReference type="AlphaFoldDB" id="A0A1I1CFN7"/>
<evidence type="ECO:0000313" key="2">
    <source>
        <dbReference type="EMBL" id="SFB61491.1"/>
    </source>
</evidence>
<dbReference type="Proteomes" id="UP000243799">
    <property type="component" value="Unassembled WGS sequence"/>
</dbReference>
<dbReference type="InterPro" id="IPR029063">
    <property type="entry name" value="SAM-dependent_MTases_sf"/>
</dbReference>
<sequence>MAVMSAHTHDDLNWAAKLPSMRRADALFEKALRDVAERLVRDLPAQATVVDVGCGSGGMSRALASALACRGGGTLVLLDAVAELLHAASEAARSASDATVADADSVDAPVVAPVRVRTVLADAGRSDLPALLPEADLVWASSVVHHLPDQQKAVGSLAAALRHGGLLAVAEGGLAARCLPWDLGVGEPGLEARLISVREAWFGELRAGMKDVVRMPYGWGAALGKAGLSGISSFSYLVDHPAPAAQLVSDFAVERVTWLAETAGDKLTAGDHAAVQSLVDPNSADYLGHRADVHLLSASTVHCGWRR</sequence>
<organism evidence="2 3">
    <name type="scientific">Amycolatopsis marina</name>
    <dbReference type="NCBI Taxonomy" id="490629"/>
    <lineage>
        <taxon>Bacteria</taxon>
        <taxon>Bacillati</taxon>
        <taxon>Actinomycetota</taxon>
        <taxon>Actinomycetes</taxon>
        <taxon>Pseudonocardiales</taxon>
        <taxon>Pseudonocardiaceae</taxon>
        <taxon>Amycolatopsis</taxon>
    </lineage>
</organism>